<proteinExistence type="inferred from homology"/>
<dbReference type="Gene3D" id="3.40.50.300">
    <property type="entry name" value="P-loop containing nucleotide triphosphate hydrolases"/>
    <property type="match status" value="1"/>
</dbReference>
<reference evidence="5 6" key="1">
    <citation type="submission" date="2011-08" db="EMBL/GenBank/DDBJ databases">
        <title>The genome of the obligate endobacterium of an arbuscular mycorrhizal fungus reveals an interphylum network of nutritional interactions.</title>
        <authorList>
            <person name="Ghignone S."/>
            <person name="Salvioli A."/>
            <person name="Anca I."/>
            <person name="Lumini E."/>
            <person name="Ortu G."/>
            <person name="Petiti L."/>
            <person name="Cruveiller S."/>
            <person name="Bianciotto V."/>
            <person name="Piffanelli P."/>
            <person name="Lanfranco L."/>
            <person name="Bonfante P."/>
        </authorList>
    </citation>
    <scope>NUCLEOTIDE SEQUENCE [LARGE SCALE GENOMIC DNA]</scope>
    <source>
        <strain evidence="5 6">BEG34</strain>
    </source>
</reference>
<feature type="domain" description="Bacterial type II secretion system protein E" evidence="4">
    <location>
        <begin position="305"/>
        <end position="319"/>
    </location>
</feature>
<evidence type="ECO:0000259" key="4">
    <source>
        <dbReference type="PROSITE" id="PS00662"/>
    </source>
</evidence>
<dbReference type="GO" id="GO:0005886">
    <property type="term" value="C:plasma membrane"/>
    <property type="evidence" value="ECO:0007669"/>
    <property type="project" value="TreeGrafter"/>
</dbReference>
<dbReference type="eggNOG" id="COG2804">
    <property type="taxonomic scope" value="Bacteria"/>
</dbReference>
<accession>G2J7P6</accession>
<sequence>MKRIDATTAPPQPYKHTVPEAVRGKAALRADGTLLIGASYQHDHAVRAYQQLLRRHRVTFTPRLASIEQLKQTHADAGVPSHAPRADVSSRQLQIIDLIKEAVKEGASDLHFLNEEHSTWIKMRVHGILRDKKELDPEEGQALCRCMYESMTDIGDGNYNDRLMQDARLARRFLSAAGLTGARISTRPLEYGNFVALRLLYGALKTQQTLASLGYNAAQAALIQRMLQCRGVHLFSGVTGSGKSTSLQVALSLLLQRHEGRINLMTIEQPLEYVIPGAVQTPLLCDLDDPRAVSEAWSRAISNLMRLDPDVMMVGELRDLPSAVAAIQAALTGHGLWTTTHAKGAFASLDRLADLGVAPRRLGDASLFTGLINQALAPTLCSACKRPCAEHIHEIEDDLRARIEAFTNVKKVYLRGTRPDCPACGGMGVTGRTVVAEIVLTAQPLMDIYRAEAGGSAAAKSYWVKQMKGITKCRHLIEKINQGWIDPKMGEEAVCSLAEDTFTLQ</sequence>
<dbReference type="PROSITE" id="PS00662">
    <property type="entry name" value="T2SP_E"/>
    <property type="match status" value="1"/>
</dbReference>
<organism evidence="5 6">
    <name type="scientific">Candidatus Glomeribacter gigasporarum BEG34</name>
    <dbReference type="NCBI Taxonomy" id="1070319"/>
    <lineage>
        <taxon>Bacteria</taxon>
        <taxon>Pseudomonadati</taxon>
        <taxon>Pseudomonadota</taxon>
        <taxon>Betaproteobacteria</taxon>
        <taxon>Burkholderiales</taxon>
        <taxon>Burkholderiaceae</taxon>
        <taxon>Candidatus Glomeribacter</taxon>
    </lineage>
</organism>
<dbReference type="PANTHER" id="PTHR30258:SF1">
    <property type="entry name" value="PROTEIN TRANSPORT PROTEIN HOFB HOMOLOG"/>
    <property type="match status" value="1"/>
</dbReference>
<dbReference type="Proteomes" id="UP000054051">
    <property type="component" value="Unassembled WGS sequence"/>
</dbReference>
<evidence type="ECO:0000256" key="1">
    <source>
        <dbReference type="ARBA" id="ARBA00006611"/>
    </source>
</evidence>
<dbReference type="InterPro" id="IPR001482">
    <property type="entry name" value="T2SS/T4SS_dom"/>
</dbReference>
<protein>
    <submittedName>
        <fullName evidence="5">Type IV pilus biosynthesis protein PilQ</fullName>
    </submittedName>
</protein>
<comment type="caution">
    <text evidence="5">The sequence shown here is derived from an EMBL/GenBank/DDBJ whole genome shotgun (WGS) entry which is preliminary data.</text>
</comment>
<comment type="similarity">
    <text evidence="1">Belongs to the GSP E family.</text>
</comment>
<dbReference type="SUPFAM" id="SSF52540">
    <property type="entry name" value="P-loop containing nucleoside triphosphate hydrolases"/>
    <property type="match status" value="1"/>
</dbReference>
<dbReference type="Gene3D" id="3.30.450.90">
    <property type="match status" value="1"/>
</dbReference>
<dbReference type="InterPro" id="IPR027417">
    <property type="entry name" value="P-loop_NTPase"/>
</dbReference>
<dbReference type="RefSeq" id="WP_006682066.1">
    <property type="nucleotide sequence ID" value="NZ_CAFB01000034.1"/>
</dbReference>
<keyword evidence="3" id="KW-0067">ATP-binding</keyword>
<dbReference type="Pfam" id="PF00437">
    <property type="entry name" value="T2SSE"/>
    <property type="match status" value="1"/>
</dbReference>
<keyword evidence="6" id="KW-1185">Reference proteome</keyword>
<gene>
    <name evidence="5" type="primary">PilQ</name>
    <name evidence="5" type="ORF">CAGGBEG34_180100</name>
</gene>
<dbReference type="EMBL" id="CAFB01000034">
    <property type="protein sequence ID" value="CCD28791.1"/>
    <property type="molecule type" value="Genomic_DNA"/>
</dbReference>
<dbReference type="STRING" id="1070319.CAGGBEG34_180100"/>
<evidence type="ECO:0000256" key="3">
    <source>
        <dbReference type="ARBA" id="ARBA00022840"/>
    </source>
</evidence>
<evidence type="ECO:0000313" key="6">
    <source>
        <dbReference type="Proteomes" id="UP000054051"/>
    </source>
</evidence>
<dbReference type="AlphaFoldDB" id="G2J7P6"/>
<evidence type="ECO:0000256" key="2">
    <source>
        <dbReference type="ARBA" id="ARBA00022741"/>
    </source>
</evidence>
<keyword evidence="2" id="KW-0547">Nucleotide-binding</keyword>
<evidence type="ECO:0000313" key="5">
    <source>
        <dbReference type="EMBL" id="CCD28791.1"/>
    </source>
</evidence>
<dbReference type="OrthoDB" id="5790493at2"/>
<dbReference type="GO" id="GO:0016887">
    <property type="term" value="F:ATP hydrolysis activity"/>
    <property type="evidence" value="ECO:0007669"/>
    <property type="project" value="TreeGrafter"/>
</dbReference>
<dbReference type="GO" id="GO:0005524">
    <property type="term" value="F:ATP binding"/>
    <property type="evidence" value="ECO:0007669"/>
    <property type="project" value="UniProtKB-KW"/>
</dbReference>
<dbReference type="PANTHER" id="PTHR30258">
    <property type="entry name" value="TYPE II SECRETION SYSTEM PROTEIN GSPE-RELATED"/>
    <property type="match status" value="1"/>
</dbReference>
<name>G2J7P6_9BURK</name>